<dbReference type="AlphaFoldDB" id="A0A1H2YAI5"/>
<dbReference type="InterPro" id="IPR006116">
    <property type="entry name" value="NT_2-5OAS_ClassI-CCAase"/>
</dbReference>
<dbReference type="EMBL" id="FNNZ01000012">
    <property type="protein sequence ID" value="SDX01975.1"/>
    <property type="molecule type" value="Genomic_DNA"/>
</dbReference>
<reference evidence="3" key="1">
    <citation type="submission" date="2016-10" db="EMBL/GenBank/DDBJ databases">
        <authorList>
            <person name="Varghese N."/>
            <person name="Submissions S."/>
        </authorList>
    </citation>
    <scope>NUCLEOTIDE SEQUENCE [LARGE SCALE GENOMIC DNA]</scope>
    <source>
        <strain evidence="3">DSM 217</strain>
    </source>
</reference>
<dbReference type="STRING" id="1058.SAMN05421783_112112"/>
<dbReference type="Pfam" id="PF18144">
    <property type="entry name" value="SMODS"/>
    <property type="match status" value="1"/>
</dbReference>
<proteinExistence type="predicted"/>
<evidence type="ECO:0000256" key="1">
    <source>
        <dbReference type="ARBA" id="ARBA00023118"/>
    </source>
</evidence>
<sequence>MDDRPSDARLDLLANLDGALRGVELSPTQYDQLETAYHAVGNWLADSDDPLLKSARIYAQGSVRLRTSVRPLGADHFDVDLVCLLPAAHPSVHSAVKVSEIIGKRLAESGRYKLMLEPKNRCWRLNYAESSRFHMDITPAMPNPACSQQGILVPDRELRQLKPSNPERYADLFDMASKIEPTFTDLVLDFAKAIALARAEIDPLPDPMQPRDMLRRIVQLLKRHRDLYFESTDGHPPISIILTTLAATSYGREALRTWPNPWAFIQTVLARLPHYVQGLPGRYQVLNPSALGENFAEKWNTEPQKATDFFKWHRLLVADVEAYQRSEGLDQRIPIMRDRLVGPETNAWHRNRLSAIQRRRTDGTLVRAPITGGLLAAGHGTSVRANTFFGAAR</sequence>
<organism evidence="2 3">
    <name type="scientific">Thiocapsa roseopersicina</name>
    <dbReference type="NCBI Taxonomy" id="1058"/>
    <lineage>
        <taxon>Bacteria</taxon>
        <taxon>Pseudomonadati</taxon>
        <taxon>Pseudomonadota</taxon>
        <taxon>Gammaproteobacteria</taxon>
        <taxon>Chromatiales</taxon>
        <taxon>Chromatiaceae</taxon>
        <taxon>Thiocapsa</taxon>
    </lineage>
</organism>
<dbReference type="RefSeq" id="WP_093033087.1">
    <property type="nucleotide sequence ID" value="NZ_FNNZ01000012.1"/>
</dbReference>
<evidence type="ECO:0000313" key="2">
    <source>
        <dbReference type="EMBL" id="SDX01975.1"/>
    </source>
</evidence>
<dbReference type="Proteomes" id="UP000198816">
    <property type="component" value="Unassembled WGS sequence"/>
</dbReference>
<gene>
    <name evidence="2" type="ORF">SAMN05421783_112112</name>
</gene>
<protein>
    <recommendedName>
        <fullName evidence="4">Nucleotidyltransferase</fullName>
    </recommendedName>
</protein>
<evidence type="ECO:0000313" key="3">
    <source>
        <dbReference type="Proteomes" id="UP000198816"/>
    </source>
</evidence>
<dbReference type="GO" id="GO:0051607">
    <property type="term" value="P:defense response to virus"/>
    <property type="evidence" value="ECO:0007669"/>
    <property type="project" value="UniProtKB-KW"/>
</dbReference>
<dbReference type="OrthoDB" id="1118920at2"/>
<dbReference type="GO" id="GO:0016779">
    <property type="term" value="F:nucleotidyltransferase activity"/>
    <property type="evidence" value="ECO:0007669"/>
    <property type="project" value="InterPro"/>
</dbReference>
<dbReference type="CDD" id="cd05400">
    <property type="entry name" value="NT_2-5OAS_ClassI-CCAase"/>
    <property type="match status" value="1"/>
</dbReference>
<accession>A0A1H2YAI5</accession>
<evidence type="ECO:0008006" key="4">
    <source>
        <dbReference type="Google" id="ProtNLM"/>
    </source>
</evidence>
<keyword evidence="1" id="KW-0051">Antiviral defense</keyword>
<name>A0A1H2YAI5_THIRO</name>
<keyword evidence="3" id="KW-1185">Reference proteome</keyword>